<dbReference type="RefSeq" id="WP_344451881.1">
    <property type="nucleotide sequence ID" value="NZ_BAAATZ010000014.1"/>
</dbReference>
<name>A0ABN3UAX9_9ACTN</name>
<dbReference type="EMBL" id="BAAATZ010000014">
    <property type="protein sequence ID" value="GAA2728998.1"/>
    <property type="molecule type" value="Genomic_DNA"/>
</dbReference>
<keyword evidence="3" id="KW-1185">Reference proteome</keyword>
<evidence type="ECO:0000313" key="2">
    <source>
        <dbReference type="EMBL" id="GAA2728998.1"/>
    </source>
</evidence>
<evidence type="ECO:0000313" key="3">
    <source>
        <dbReference type="Proteomes" id="UP001501842"/>
    </source>
</evidence>
<evidence type="ECO:0000256" key="1">
    <source>
        <dbReference type="SAM" id="MobiDB-lite"/>
    </source>
</evidence>
<organism evidence="2 3">
    <name type="scientific">Actinocorallia aurantiaca</name>
    <dbReference type="NCBI Taxonomy" id="46204"/>
    <lineage>
        <taxon>Bacteria</taxon>
        <taxon>Bacillati</taxon>
        <taxon>Actinomycetota</taxon>
        <taxon>Actinomycetes</taxon>
        <taxon>Streptosporangiales</taxon>
        <taxon>Thermomonosporaceae</taxon>
        <taxon>Actinocorallia</taxon>
    </lineage>
</organism>
<dbReference type="Proteomes" id="UP001501842">
    <property type="component" value="Unassembled WGS sequence"/>
</dbReference>
<sequence length="141" mass="15190">MGRFIYLSSSTRQPEPEESDIEITITTADEVKQGDALHIEVTLRTLHPTIKDRPARDINGEVTIVVGGAEEREVVATGLTNTNRVFAGKNVLLTGGHATITAERAGTYTFAPGEIEVSTSDYPLRSVPKAPNPVDSETTVL</sequence>
<gene>
    <name evidence="2" type="ORF">GCM10010439_38450</name>
</gene>
<comment type="caution">
    <text evidence="2">The sequence shown here is derived from an EMBL/GenBank/DDBJ whole genome shotgun (WGS) entry which is preliminary data.</text>
</comment>
<accession>A0ABN3UAX9</accession>
<proteinExistence type="predicted"/>
<protein>
    <submittedName>
        <fullName evidence="2">Uncharacterized protein</fullName>
    </submittedName>
</protein>
<feature type="region of interest" description="Disordered" evidence="1">
    <location>
        <begin position="122"/>
        <end position="141"/>
    </location>
</feature>
<reference evidence="2 3" key="1">
    <citation type="journal article" date="2019" name="Int. J. Syst. Evol. Microbiol.">
        <title>The Global Catalogue of Microorganisms (GCM) 10K type strain sequencing project: providing services to taxonomists for standard genome sequencing and annotation.</title>
        <authorList>
            <consortium name="The Broad Institute Genomics Platform"/>
            <consortium name="The Broad Institute Genome Sequencing Center for Infectious Disease"/>
            <person name="Wu L."/>
            <person name="Ma J."/>
        </authorList>
    </citation>
    <scope>NUCLEOTIDE SEQUENCE [LARGE SCALE GENOMIC DNA]</scope>
    <source>
        <strain evidence="2 3">JCM 8201</strain>
    </source>
</reference>